<evidence type="ECO:0000313" key="2">
    <source>
        <dbReference type="Proteomes" id="UP001239111"/>
    </source>
</evidence>
<accession>A0ACC2NQX6</accession>
<sequence length="539" mass="61361">MERPIISTTEGEIQGITLTSILGEKYLAFEGIPYAQSPVGSLRFEKPQPPSKWSGVRDASEVREKSLQFKLFGPRPYNIFGDEDCLYLSVYTRAIGIKRPVIFYIHGGSYVEGCAGVYKPDYFLTSDLVYVSTNYRLGPMGFLNVGHKVSSGNQGLRDIIFALQWVQRNIEAFGGDQNNVTIFGNSIGSSICHLFTMIPAAKGLFHKAILQSGTIFTSKDLLKKDKFENGFKLASLLGMNSDDPVKVIEFLRTVPAKDLVRFHGSLLPEKVKGILWHYEYGPVFDADYTDDPLIPLPISKMLKNDSNIPIIIGKTSDEAIIFFTGKFRDDFFASKNAELEDFVRSSLKADDPDKVNKIFEDVKRFYLENKPVTKATARNLGHLWSDFLYVNPMRKLVDIRNKYANAPTYCYNFSYIGNEPTIYQTIKGPQPLKGVAHADELSYMFYISFLKEFEEVESHPQEGTLDRLVIDRFVKLWYNFAATGNPTPFVDDKIVTIKWKPSSKDCLYYLDMDEKLTMKIDENSRSRSMYEKMKDLILI</sequence>
<proteinExistence type="predicted"/>
<reference evidence="1" key="1">
    <citation type="submission" date="2023-04" db="EMBL/GenBank/DDBJ databases">
        <title>A chromosome-level genome assembly of the parasitoid wasp Eretmocerus hayati.</title>
        <authorList>
            <person name="Zhong Y."/>
            <person name="Liu S."/>
            <person name="Liu Y."/>
        </authorList>
    </citation>
    <scope>NUCLEOTIDE SEQUENCE</scope>
    <source>
        <strain evidence="1">ZJU_SS_LIU_2023</strain>
    </source>
</reference>
<evidence type="ECO:0000313" key="1">
    <source>
        <dbReference type="EMBL" id="KAJ8672672.1"/>
    </source>
</evidence>
<gene>
    <name evidence="1" type="ORF">QAD02_003932</name>
</gene>
<dbReference type="Proteomes" id="UP001239111">
    <property type="component" value="Chromosome 3"/>
</dbReference>
<name>A0ACC2NQX6_9HYME</name>
<organism evidence="1 2">
    <name type="scientific">Eretmocerus hayati</name>
    <dbReference type="NCBI Taxonomy" id="131215"/>
    <lineage>
        <taxon>Eukaryota</taxon>
        <taxon>Metazoa</taxon>
        <taxon>Ecdysozoa</taxon>
        <taxon>Arthropoda</taxon>
        <taxon>Hexapoda</taxon>
        <taxon>Insecta</taxon>
        <taxon>Pterygota</taxon>
        <taxon>Neoptera</taxon>
        <taxon>Endopterygota</taxon>
        <taxon>Hymenoptera</taxon>
        <taxon>Apocrita</taxon>
        <taxon>Proctotrupomorpha</taxon>
        <taxon>Chalcidoidea</taxon>
        <taxon>Aphelinidae</taxon>
        <taxon>Aphelininae</taxon>
        <taxon>Eretmocerus</taxon>
    </lineage>
</organism>
<protein>
    <submittedName>
        <fullName evidence="1">Uncharacterized protein</fullName>
    </submittedName>
</protein>
<keyword evidence="2" id="KW-1185">Reference proteome</keyword>
<dbReference type="EMBL" id="CM056743">
    <property type="protein sequence ID" value="KAJ8672672.1"/>
    <property type="molecule type" value="Genomic_DNA"/>
</dbReference>
<comment type="caution">
    <text evidence="1">The sequence shown here is derived from an EMBL/GenBank/DDBJ whole genome shotgun (WGS) entry which is preliminary data.</text>
</comment>